<dbReference type="InterPro" id="IPR042099">
    <property type="entry name" value="ANL_N_sf"/>
</dbReference>
<feature type="domain" description="AMP-dependent synthetase/ligase" evidence="1">
    <location>
        <begin position="11"/>
        <end position="92"/>
    </location>
</feature>
<proteinExistence type="predicted"/>
<dbReference type="OrthoDB" id="10253115at2759"/>
<dbReference type="EMBL" id="CAJPWZ010000676">
    <property type="protein sequence ID" value="CAG2198399.1"/>
    <property type="molecule type" value="Genomic_DNA"/>
</dbReference>
<dbReference type="PANTHER" id="PTHR42814:SF3">
    <property type="entry name" value="BETA-N-ACETYLHEXOSAMINIDASE"/>
    <property type="match status" value="1"/>
</dbReference>
<dbReference type="AlphaFoldDB" id="A0A8S3QS43"/>
<evidence type="ECO:0000313" key="2">
    <source>
        <dbReference type="EMBL" id="CAG2198399.1"/>
    </source>
</evidence>
<reference evidence="2" key="1">
    <citation type="submission" date="2021-03" db="EMBL/GenBank/DDBJ databases">
        <authorList>
            <person name="Bekaert M."/>
        </authorList>
    </citation>
    <scope>NUCLEOTIDE SEQUENCE</scope>
</reference>
<accession>A0A8S3QS43</accession>
<protein>
    <recommendedName>
        <fullName evidence="1">AMP-dependent synthetase/ligase domain-containing protein</fullName>
    </recommendedName>
</protein>
<dbReference type="Pfam" id="PF00501">
    <property type="entry name" value="AMP-binding"/>
    <property type="match status" value="1"/>
</dbReference>
<sequence length="160" mass="17513">MRVMNTAGLPVDAQCANVIGKSANIFEVGYGFTEIGFVSCFLVDKTEDYDQFACGDPVSGTEIKVVNDNGDIGPLGITGEIYIRQIDRFLRYLNARVKNDICCGQTGWYKSDDIGFIKQDLSLVVTGRKSDSMLLGGDLVSPSYLEGILKKHQCVAHAYI</sequence>
<dbReference type="Gene3D" id="3.40.50.12780">
    <property type="entry name" value="N-terminal domain of ligase-like"/>
    <property type="match status" value="1"/>
</dbReference>
<gene>
    <name evidence="2" type="ORF">MEDL_13103</name>
</gene>
<dbReference type="Proteomes" id="UP000683360">
    <property type="component" value="Unassembled WGS sequence"/>
</dbReference>
<evidence type="ECO:0000313" key="3">
    <source>
        <dbReference type="Proteomes" id="UP000683360"/>
    </source>
</evidence>
<dbReference type="InterPro" id="IPR000873">
    <property type="entry name" value="AMP-dep_synth/lig_dom"/>
</dbReference>
<evidence type="ECO:0000259" key="1">
    <source>
        <dbReference type="Pfam" id="PF00501"/>
    </source>
</evidence>
<dbReference type="SUPFAM" id="SSF56801">
    <property type="entry name" value="Acetyl-CoA synthetase-like"/>
    <property type="match status" value="1"/>
</dbReference>
<name>A0A8S3QS43_MYTED</name>
<dbReference type="PANTHER" id="PTHR42814">
    <property type="entry name" value="AMP-BINDING DOMAIN-CONTAINING PROTEIN"/>
    <property type="match status" value="1"/>
</dbReference>
<comment type="caution">
    <text evidence="2">The sequence shown here is derived from an EMBL/GenBank/DDBJ whole genome shotgun (WGS) entry which is preliminary data.</text>
</comment>
<organism evidence="2 3">
    <name type="scientific">Mytilus edulis</name>
    <name type="common">Blue mussel</name>
    <dbReference type="NCBI Taxonomy" id="6550"/>
    <lineage>
        <taxon>Eukaryota</taxon>
        <taxon>Metazoa</taxon>
        <taxon>Spiralia</taxon>
        <taxon>Lophotrochozoa</taxon>
        <taxon>Mollusca</taxon>
        <taxon>Bivalvia</taxon>
        <taxon>Autobranchia</taxon>
        <taxon>Pteriomorphia</taxon>
        <taxon>Mytilida</taxon>
        <taxon>Mytiloidea</taxon>
        <taxon>Mytilidae</taxon>
        <taxon>Mytilinae</taxon>
        <taxon>Mytilus</taxon>
    </lineage>
</organism>
<keyword evidence="3" id="KW-1185">Reference proteome</keyword>